<reference evidence="1" key="1">
    <citation type="submission" date="2021-10" db="EMBL/GenBank/DDBJ databases">
        <title>De novo Genome Assembly of Clathrus columnatus (Basidiomycota, Fungi) Using Illumina and Nanopore Sequence Data.</title>
        <authorList>
            <person name="Ogiso-Tanaka E."/>
            <person name="Itagaki H."/>
            <person name="Hosoya T."/>
            <person name="Hosaka K."/>
        </authorList>
    </citation>
    <scope>NUCLEOTIDE SEQUENCE</scope>
    <source>
        <strain evidence="1">MO-923</strain>
    </source>
</reference>
<organism evidence="1 2">
    <name type="scientific">Clathrus columnatus</name>
    <dbReference type="NCBI Taxonomy" id="1419009"/>
    <lineage>
        <taxon>Eukaryota</taxon>
        <taxon>Fungi</taxon>
        <taxon>Dikarya</taxon>
        <taxon>Basidiomycota</taxon>
        <taxon>Agaricomycotina</taxon>
        <taxon>Agaricomycetes</taxon>
        <taxon>Phallomycetidae</taxon>
        <taxon>Phallales</taxon>
        <taxon>Clathraceae</taxon>
        <taxon>Clathrus</taxon>
    </lineage>
</organism>
<sequence>MITLTLPKMLGALSNKDAVELDTIRIGPSTDADDVRSITTTTIISDLECQGRAPTLSSASGDGLTRFNLSFQLNI</sequence>
<proteinExistence type="predicted"/>
<protein>
    <submittedName>
        <fullName evidence="1">Uncharacterized protein</fullName>
    </submittedName>
</protein>
<dbReference type="AlphaFoldDB" id="A0AAV5ACU2"/>
<evidence type="ECO:0000313" key="2">
    <source>
        <dbReference type="Proteomes" id="UP001050691"/>
    </source>
</evidence>
<gene>
    <name evidence="1" type="ORF">Clacol_003954</name>
</gene>
<dbReference type="EMBL" id="BPWL01000004">
    <property type="protein sequence ID" value="GJJ09730.1"/>
    <property type="molecule type" value="Genomic_DNA"/>
</dbReference>
<name>A0AAV5ACU2_9AGAM</name>
<keyword evidence="2" id="KW-1185">Reference proteome</keyword>
<evidence type="ECO:0000313" key="1">
    <source>
        <dbReference type="EMBL" id="GJJ09730.1"/>
    </source>
</evidence>
<accession>A0AAV5ACU2</accession>
<comment type="caution">
    <text evidence="1">The sequence shown here is derived from an EMBL/GenBank/DDBJ whole genome shotgun (WGS) entry which is preliminary data.</text>
</comment>
<dbReference type="Proteomes" id="UP001050691">
    <property type="component" value="Unassembled WGS sequence"/>
</dbReference>